<accession>M5DSF1</accession>
<dbReference type="Pfam" id="PF11932">
    <property type="entry name" value="DUF3450"/>
    <property type="match status" value="1"/>
</dbReference>
<dbReference type="PIRSF" id="PIRSF028069">
    <property type="entry name" value="UCP028069"/>
    <property type="match status" value="1"/>
</dbReference>
<dbReference type="Proteomes" id="UP000011866">
    <property type="component" value="Chromosome"/>
</dbReference>
<dbReference type="KEGG" id="tol:TOL_1663"/>
<keyword evidence="2" id="KW-1185">Reference proteome</keyword>
<protein>
    <recommendedName>
        <fullName evidence="3">TonB system biopolymer transport component</fullName>
    </recommendedName>
</protein>
<dbReference type="AlphaFoldDB" id="M5DSF1"/>
<evidence type="ECO:0000313" key="1">
    <source>
        <dbReference type="EMBL" id="CCU72087.1"/>
    </source>
</evidence>
<evidence type="ECO:0008006" key="3">
    <source>
        <dbReference type="Google" id="ProtNLM"/>
    </source>
</evidence>
<name>M5DSF1_9GAMM</name>
<gene>
    <name evidence="1" type="ORF">TOL_1663</name>
</gene>
<organism evidence="1 2">
    <name type="scientific">Thalassolituus oleivorans MIL-1</name>
    <dbReference type="NCBI Taxonomy" id="1298593"/>
    <lineage>
        <taxon>Bacteria</taxon>
        <taxon>Pseudomonadati</taxon>
        <taxon>Pseudomonadota</taxon>
        <taxon>Gammaproteobacteria</taxon>
        <taxon>Oceanospirillales</taxon>
        <taxon>Oceanospirillaceae</taxon>
        <taxon>Thalassolituus</taxon>
    </lineage>
</organism>
<dbReference type="HOGENOM" id="CLU_085088_0_0_6"/>
<reference evidence="1 2" key="1">
    <citation type="journal article" date="2013" name="Genome Announc.">
        <title>Genome Sequence of Thalassolituus oleivorans MIL-1 (DSM 14913T).</title>
        <authorList>
            <person name="Golyshin P.N."/>
            <person name="Werner J."/>
            <person name="Chernikova T.N."/>
            <person name="Tran H."/>
            <person name="Ferrer M."/>
            <person name="Yakimov M.M."/>
            <person name="Teeling H."/>
            <person name="Golyshina O.V."/>
        </authorList>
    </citation>
    <scope>NUCLEOTIDE SEQUENCE [LARGE SCALE GENOMIC DNA]</scope>
    <source>
        <strain evidence="1 2">MIL-1</strain>
    </source>
</reference>
<dbReference type="PATRIC" id="fig|1298593.3.peg.1596"/>
<dbReference type="InterPro" id="IPR016866">
    <property type="entry name" value="UCP028069"/>
</dbReference>
<dbReference type="EMBL" id="HF680312">
    <property type="protein sequence ID" value="CCU72087.1"/>
    <property type="molecule type" value="Genomic_DNA"/>
</dbReference>
<sequence>MKRLNHLALPPTSRGLLIGCLIGFVFTLAAQAEPQNPATSLQAATTDANTSLSIIKATDRNGQQSQARIEKLDDATLSRLADTRRALGEVAQLRLYNQQMALIVANQQEELAGYDSQIAAIDQTEQGILPLMVRMIDDLQRNTEQGLPFSLDERQSRIALLRDMLQRADVSVSEKYRRVLEAFQIELEYGRTLEAYRERVDGQAYDMLRVGRIGLYRLSQDQQQAWTWLMSSNGWRELPSDMLADIKQAFKVARQTTAPQLITVPLASPLVQSEVENANKEGGDV</sequence>
<dbReference type="eggNOG" id="COG1196">
    <property type="taxonomic scope" value="Bacteria"/>
</dbReference>
<proteinExistence type="predicted"/>
<dbReference type="RefSeq" id="WP_015486819.1">
    <property type="nucleotide sequence ID" value="NC_020888.1"/>
</dbReference>
<dbReference type="GeneID" id="79176533"/>
<evidence type="ECO:0000313" key="2">
    <source>
        <dbReference type="Proteomes" id="UP000011866"/>
    </source>
</evidence>
<dbReference type="STRING" id="187493.CN03_09870"/>